<dbReference type="InterPro" id="IPR014729">
    <property type="entry name" value="Rossmann-like_a/b/a_fold"/>
</dbReference>
<proteinExistence type="inferred from homology"/>
<evidence type="ECO:0000256" key="3">
    <source>
        <dbReference type="HAMAP-Rule" id="MF_01539"/>
    </source>
</evidence>
<feature type="binding site" evidence="3">
    <location>
        <position position="96"/>
    </location>
    <ligand>
        <name>ATP</name>
        <dbReference type="ChEBI" id="CHEBI:30616"/>
    </ligand>
</feature>
<keyword evidence="1 3" id="KW-0436">Ligase</keyword>
<keyword evidence="3" id="KW-0963">Cytoplasm</keyword>
<evidence type="ECO:0000313" key="5">
    <source>
        <dbReference type="Proteomes" id="UP000051804"/>
    </source>
</evidence>
<comment type="subcellular location">
    <subcellularLocation>
        <location evidence="3">Cytoplasm</location>
    </subcellularLocation>
</comment>
<dbReference type="AlphaFoldDB" id="A0A0R1JW38"/>
<dbReference type="PANTHER" id="PTHR37825:SF1">
    <property type="entry name" value="TRNA(MET) CYTIDINE ACETATE LIGASE"/>
    <property type="match status" value="1"/>
</dbReference>
<evidence type="ECO:0000256" key="1">
    <source>
        <dbReference type="ARBA" id="ARBA00022598"/>
    </source>
</evidence>
<keyword evidence="4" id="KW-0808">Transferase</keyword>
<reference evidence="4 5" key="1">
    <citation type="journal article" date="2015" name="Genome Announc.">
        <title>Expanding the biotechnology potential of lactobacilli through comparative genomics of 213 strains and associated genera.</title>
        <authorList>
            <person name="Sun Z."/>
            <person name="Harris H.M."/>
            <person name="McCann A."/>
            <person name="Guo C."/>
            <person name="Argimon S."/>
            <person name="Zhang W."/>
            <person name="Yang X."/>
            <person name="Jeffery I.B."/>
            <person name="Cooney J.C."/>
            <person name="Kagawa T.F."/>
            <person name="Liu W."/>
            <person name="Song Y."/>
            <person name="Salvetti E."/>
            <person name="Wrobel A."/>
            <person name="Rasinkangas P."/>
            <person name="Parkhill J."/>
            <person name="Rea M.C."/>
            <person name="O'Sullivan O."/>
            <person name="Ritari J."/>
            <person name="Douillard F.P."/>
            <person name="Paul Ross R."/>
            <person name="Yang R."/>
            <person name="Briner A.E."/>
            <person name="Felis G.E."/>
            <person name="de Vos W.M."/>
            <person name="Barrangou R."/>
            <person name="Klaenhammer T.R."/>
            <person name="Caufield P.W."/>
            <person name="Cui Y."/>
            <person name="Zhang H."/>
            <person name="O'Toole P.W."/>
        </authorList>
    </citation>
    <scope>NUCLEOTIDE SEQUENCE [LARGE SCALE GENOMIC DNA]</scope>
    <source>
        <strain evidence="4 5">JCM 17158</strain>
    </source>
</reference>
<comment type="catalytic activity">
    <reaction evidence="3">
        <text>cytidine(34) in elongator tRNA(Met) + acetate + ATP = N(4)-acetylcytidine(34) in elongator tRNA(Met) + AMP + diphosphate</text>
        <dbReference type="Rhea" id="RHEA:58144"/>
        <dbReference type="Rhea" id="RHEA-COMP:10693"/>
        <dbReference type="Rhea" id="RHEA-COMP:10694"/>
        <dbReference type="ChEBI" id="CHEBI:30089"/>
        <dbReference type="ChEBI" id="CHEBI:30616"/>
        <dbReference type="ChEBI" id="CHEBI:33019"/>
        <dbReference type="ChEBI" id="CHEBI:74900"/>
        <dbReference type="ChEBI" id="CHEBI:82748"/>
        <dbReference type="ChEBI" id="CHEBI:456215"/>
    </reaction>
</comment>
<evidence type="ECO:0000313" key="4">
    <source>
        <dbReference type="EMBL" id="KRK71874.1"/>
    </source>
</evidence>
<dbReference type="PANTHER" id="PTHR37825">
    <property type="entry name" value="TRNA(MET) CYTIDINE ACETATE LIGASE"/>
    <property type="match status" value="1"/>
</dbReference>
<protein>
    <recommendedName>
        <fullName evidence="3">tRNA(Met) cytidine acetate ligase</fullName>
        <ecNumber evidence="3">6.3.4.-</ecNumber>
    </recommendedName>
</protein>
<comment type="similarity">
    <text evidence="3">Belongs to the TmcAL family.</text>
</comment>
<name>A0A0R1JW38_9LACO</name>
<keyword evidence="3" id="KW-0067">ATP-binding</keyword>
<accession>A0A0R1JW38</accession>
<keyword evidence="5" id="KW-1185">Reference proteome</keyword>
<dbReference type="GO" id="GO:0000049">
    <property type="term" value="F:tRNA binding"/>
    <property type="evidence" value="ECO:0007669"/>
    <property type="project" value="UniProtKB-KW"/>
</dbReference>
<feature type="binding site" evidence="3">
    <location>
        <position position="148"/>
    </location>
    <ligand>
        <name>ATP</name>
        <dbReference type="ChEBI" id="CHEBI:30616"/>
    </ligand>
</feature>
<comment type="caution">
    <text evidence="4">The sequence shown here is derived from an EMBL/GenBank/DDBJ whole genome shotgun (WGS) entry which is preliminary data.</text>
</comment>
<dbReference type="HAMAP" id="MF_01539">
    <property type="entry name" value="TmcAL"/>
    <property type="match status" value="1"/>
</dbReference>
<dbReference type="EMBL" id="AZDJ01000026">
    <property type="protein sequence ID" value="KRK71874.1"/>
    <property type="molecule type" value="Genomic_DNA"/>
</dbReference>
<dbReference type="InterPro" id="IPR008513">
    <property type="entry name" value="tRNA(Met)_cyd_acetate_ligase"/>
</dbReference>
<dbReference type="SUPFAM" id="SSF52374">
    <property type="entry name" value="Nucleotidylyl transferase"/>
    <property type="match status" value="1"/>
</dbReference>
<keyword evidence="2 3" id="KW-0819">tRNA processing</keyword>
<dbReference type="GO" id="GO:0005737">
    <property type="term" value="C:cytoplasm"/>
    <property type="evidence" value="ECO:0007669"/>
    <property type="project" value="UniProtKB-SubCell"/>
</dbReference>
<dbReference type="EC" id="6.3.4.-" evidence="3"/>
<keyword evidence="3" id="KW-0820">tRNA-binding</keyword>
<dbReference type="PATRIC" id="fig|1291734.4.peg.2173"/>
<keyword evidence="3" id="KW-0694">RNA-binding</keyword>
<keyword evidence="3" id="KW-0547">Nucleotide-binding</keyword>
<dbReference type="GO" id="GO:0005524">
    <property type="term" value="F:ATP binding"/>
    <property type="evidence" value="ECO:0007669"/>
    <property type="project" value="UniProtKB-KW"/>
</dbReference>
<dbReference type="STRING" id="1291734.FD02_GL002121"/>
<feature type="binding site" evidence="3">
    <location>
        <begin position="2"/>
        <end position="15"/>
    </location>
    <ligand>
        <name>ATP</name>
        <dbReference type="ChEBI" id="CHEBI:30616"/>
    </ligand>
</feature>
<dbReference type="Gene3D" id="3.40.50.620">
    <property type="entry name" value="HUPs"/>
    <property type="match status" value="1"/>
</dbReference>
<dbReference type="GO" id="GO:0006400">
    <property type="term" value="P:tRNA modification"/>
    <property type="evidence" value="ECO:0007669"/>
    <property type="project" value="UniProtKB-UniRule"/>
</dbReference>
<comment type="caution">
    <text evidence="3">Lacks conserved residue(s) required for the propagation of feature annotation.</text>
</comment>
<feature type="binding site" evidence="3">
    <location>
        <position position="173"/>
    </location>
    <ligand>
        <name>ATP</name>
        <dbReference type="ChEBI" id="CHEBI:30616"/>
    </ligand>
</feature>
<dbReference type="GO" id="GO:0016879">
    <property type="term" value="F:ligase activity, forming carbon-nitrogen bonds"/>
    <property type="evidence" value="ECO:0007669"/>
    <property type="project" value="UniProtKB-UniRule"/>
</dbReference>
<evidence type="ECO:0000256" key="2">
    <source>
        <dbReference type="ARBA" id="ARBA00022694"/>
    </source>
</evidence>
<dbReference type="Pfam" id="PF05636">
    <property type="entry name" value="HIGH_NTase1"/>
    <property type="match status" value="1"/>
</dbReference>
<dbReference type="GO" id="GO:0016740">
    <property type="term" value="F:transferase activity"/>
    <property type="evidence" value="ECO:0007669"/>
    <property type="project" value="UniProtKB-KW"/>
</dbReference>
<sequence>MIAEFNPLHHGHVYAMQQARALGHADVVVVAMAGNYVQRGEPAIVDKWARTQAALAAGADVVVELPISATVQSAPQFATGGVQLLAALGVTQLAFGSEDPTVDYAALAAKLATHQVAPTTFTDYTQTYATQLNQAVAQVTGAPLSGPNLLLGLSYAQANLAAGSPLTLLPFGRVGAGHDAPAAGVTASASAVRQAIAAGEPITQWVPAPSAAQLAANRHQTWADFYPWLRYRLLTADLAELRTIAGMSEGLEYRLTQHIAASHDFPDFLRRIKSKRYTYARLRRLCLAVTLNLTNASVAAAQAQPFIHVLGFTAAGQAYLHGVKKTVAWPLVTRVSAAMLAPGGLLAPQQPGEHLIETLTGRSQNYGRVPVRAESGGSSC</sequence>
<comment type="function">
    <text evidence="3">Catalyzes the formation of N(4)-acetylcytidine (ac(4)C) at the wobble position of elongator tRNA(Met), using acetate and ATP as substrates. First activates an acetate ion to form acetyladenylate (Ac-AMP) and then transfers the acetyl group to tRNA to form ac(4)C34.</text>
</comment>
<organism evidence="4 5">
    <name type="scientific">Lacticaseibacillus nasuensis JCM 17158</name>
    <dbReference type="NCBI Taxonomy" id="1291734"/>
    <lineage>
        <taxon>Bacteria</taxon>
        <taxon>Bacillati</taxon>
        <taxon>Bacillota</taxon>
        <taxon>Bacilli</taxon>
        <taxon>Lactobacillales</taxon>
        <taxon>Lactobacillaceae</taxon>
        <taxon>Lacticaseibacillus</taxon>
    </lineage>
</organism>
<gene>
    <name evidence="3" type="primary">tmcAL</name>
    <name evidence="4" type="ORF">FD02_GL002121</name>
</gene>
<dbReference type="Proteomes" id="UP000051804">
    <property type="component" value="Unassembled WGS sequence"/>
</dbReference>